<evidence type="ECO:0000313" key="2">
    <source>
        <dbReference type="EMBL" id="KIK77959.1"/>
    </source>
</evidence>
<dbReference type="HOGENOM" id="CLU_052398_1_0_1"/>
<feature type="region of interest" description="Disordered" evidence="1">
    <location>
        <begin position="1"/>
        <end position="20"/>
    </location>
</feature>
<dbReference type="AlphaFoldDB" id="A0A0D0DBI1"/>
<evidence type="ECO:0000313" key="3">
    <source>
        <dbReference type="Proteomes" id="UP000054538"/>
    </source>
</evidence>
<accession>A0A0D0DBI1</accession>
<keyword evidence="3" id="KW-1185">Reference proteome</keyword>
<name>A0A0D0DBI1_9AGAM</name>
<feature type="compositionally biased region" description="Basic and acidic residues" evidence="1">
    <location>
        <begin position="1"/>
        <end position="17"/>
    </location>
</feature>
<proteinExistence type="predicted"/>
<dbReference type="Proteomes" id="UP000054538">
    <property type="component" value="Unassembled WGS sequence"/>
</dbReference>
<evidence type="ECO:0000256" key="1">
    <source>
        <dbReference type="SAM" id="MobiDB-lite"/>
    </source>
</evidence>
<protein>
    <submittedName>
        <fullName evidence="2">Uncharacterized protein</fullName>
    </submittedName>
</protein>
<dbReference type="OrthoDB" id="2688210at2759"/>
<reference evidence="2 3" key="1">
    <citation type="submission" date="2014-04" db="EMBL/GenBank/DDBJ databases">
        <authorList>
            <consortium name="DOE Joint Genome Institute"/>
            <person name="Kuo A."/>
            <person name="Kohler A."/>
            <person name="Jargeat P."/>
            <person name="Nagy L.G."/>
            <person name="Floudas D."/>
            <person name="Copeland A."/>
            <person name="Barry K.W."/>
            <person name="Cichocki N."/>
            <person name="Veneault-Fourrey C."/>
            <person name="LaButti K."/>
            <person name="Lindquist E.A."/>
            <person name="Lipzen A."/>
            <person name="Lundell T."/>
            <person name="Morin E."/>
            <person name="Murat C."/>
            <person name="Sun H."/>
            <person name="Tunlid A."/>
            <person name="Henrissat B."/>
            <person name="Grigoriev I.V."/>
            <person name="Hibbett D.S."/>
            <person name="Martin F."/>
            <person name="Nordberg H.P."/>
            <person name="Cantor M.N."/>
            <person name="Hua S.X."/>
        </authorList>
    </citation>
    <scope>NUCLEOTIDE SEQUENCE [LARGE SCALE GENOMIC DNA]</scope>
    <source>
        <strain evidence="2 3">Ve08.2h10</strain>
    </source>
</reference>
<dbReference type="InParanoid" id="A0A0D0DBI1"/>
<sequence>MEDLAIKQAEHAQREQESEALQLTEEEIECKRKEAKKKKPRINDFDGSASVLNIIITCPSQYALQKLNSFDFIELIYDNTFGISKINEVFTLKSVVAIKASHNWIKDHELTFKAFLQAKNNFLYYAKTALWLPKHLNTLANFFWNVETHPMHPNPNSNATILAYASRVFHSWHDGLKTNKAFNISIINGDWMKNISWEIIVRVGEGRTHKACLCSMPMHLTTH</sequence>
<dbReference type="EMBL" id="KN826764">
    <property type="protein sequence ID" value="KIK77959.1"/>
    <property type="molecule type" value="Genomic_DNA"/>
</dbReference>
<organism evidence="2 3">
    <name type="scientific">Paxillus rubicundulus Ve08.2h10</name>
    <dbReference type="NCBI Taxonomy" id="930991"/>
    <lineage>
        <taxon>Eukaryota</taxon>
        <taxon>Fungi</taxon>
        <taxon>Dikarya</taxon>
        <taxon>Basidiomycota</taxon>
        <taxon>Agaricomycotina</taxon>
        <taxon>Agaricomycetes</taxon>
        <taxon>Agaricomycetidae</taxon>
        <taxon>Boletales</taxon>
        <taxon>Paxilineae</taxon>
        <taxon>Paxillaceae</taxon>
        <taxon>Paxillus</taxon>
    </lineage>
</organism>
<gene>
    <name evidence="2" type="ORF">PAXRUDRAFT_17153</name>
</gene>
<reference evidence="3" key="2">
    <citation type="submission" date="2015-01" db="EMBL/GenBank/DDBJ databases">
        <title>Evolutionary Origins and Diversification of the Mycorrhizal Mutualists.</title>
        <authorList>
            <consortium name="DOE Joint Genome Institute"/>
            <consortium name="Mycorrhizal Genomics Consortium"/>
            <person name="Kohler A."/>
            <person name="Kuo A."/>
            <person name="Nagy L.G."/>
            <person name="Floudas D."/>
            <person name="Copeland A."/>
            <person name="Barry K.W."/>
            <person name="Cichocki N."/>
            <person name="Veneault-Fourrey C."/>
            <person name="LaButti K."/>
            <person name="Lindquist E.A."/>
            <person name="Lipzen A."/>
            <person name="Lundell T."/>
            <person name="Morin E."/>
            <person name="Murat C."/>
            <person name="Riley R."/>
            <person name="Ohm R."/>
            <person name="Sun H."/>
            <person name="Tunlid A."/>
            <person name="Henrissat B."/>
            <person name="Grigoriev I.V."/>
            <person name="Hibbett D.S."/>
            <person name="Martin F."/>
        </authorList>
    </citation>
    <scope>NUCLEOTIDE SEQUENCE [LARGE SCALE GENOMIC DNA]</scope>
    <source>
        <strain evidence="3">Ve08.2h10</strain>
    </source>
</reference>